<dbReference type="PANTHER" id="PTHR43297">
    <property type="entry name" value="OLIGOPEPTIDE TRANSPORT ATP-BINDING PROTEIN APPD"/>
    <property type="match status" value="1"/>
</dbReference>
<feature type="compositionally biased region" description="Low complexity" evidence="8">
    <location>
        <begin position="288"/>
        <end position="304"/>
    </location>
</feature>
<feature type="region of interest" description="Disordered" evidence="8">
    <location>
        <begin position="280"/>
        <end position="304"/>
    </location>
</feature>
<feature type="domain" description="ABC transporter" evidence="9">
    <location>
        <begin position="308"/>
        <end position="547"/>
    </location>
</feature>
<dbReference type="PANTHER" id="PTHR43297:SF2">
    <property type="entry name" value="DIPEPTIDE TRANSPORT ATP-BINDING PROTEIN DPPD"/>
    <property type="match status" value="1"/>
</dbReference>
<reference evidence="11" key="1">
    <citation type="journal article" date="2019" name="Int. J. Syst. Evol. Microbiol.">
        <title>The Global Catalogue of Microorganisms (GCM) 10K type strain sequencing project: providing services to taxonomists for standard genome sequencing and annotation.</title>
        <authorList>
            <consortium name="The Broad Institute Genomics Platform"/>
            <consortium name="The Broad Institute Genome Sequencing Center for Infectious Disease"/>
            <person name="Wu L."/>
            <person name="Ma J."/>
        </authorList>
    </citation>
    <scope>NUCLEOTIDE SEQUENCE [LARGE SCALE GENOMIC DNA]</scope>
    <source>
        <strain evidence="11">CGMCC 4.7382</strain>
    </source>
</reference>
<accession>A0ABW2KIL8</accession>
<name>A0ABW2KIL8_9ACTN</name>
<dbReference type="SUPFAM" id="SSF52540">
    <property type="entry name" value="P-loop containing nucleoside triphosphate hydrolases"/>
    <property type="match status" value="2"/>
</dbReference>
<comment type="caution">
    <text evidence="10">The sequence shown here is derived from an EMBL/GenBank/DDBJ whole genome shotgun (WGS) entry which is preliminary data.</text>
</comment>
<keyword evidence="6 10" id="KW-0067">ATP-binding</keyword>
<dbReference type="InterPro" id="IPR017871">
    <property type="entry name" value="ABC_transporter-like_CS"/>
</dbReference>
<dbReference type="Gene3D" id="3.40.50.300">
    <property type="entry name" value="P-loop containing nucleotide triphosphate hydrolases"/>
    <property type="match status" value="2"/>
</dbReference>
<dbReference type="NCBIfam" id="NF008453">
    <property type="entry name" value="PRK11308.1"/>
    <property type="match status" value="2"/>
</dbReference>
<evidence type="ECO:0000256" key="8">
    <source>
        <dbReference type="SAM" id="MobiDB-lite"/>
    </source>
</evidence>
<evidence type="ECO:0000256" key="6">
    <source>
        <dbReference type="ARBA" id="ARBA00022840"/>
    </source>
</evidence>
<dbReference type="SMART" id="SM00382">
    <property type="entry name" value="AAA"/>
    <property type="match status" value="2"/>
</dbReference>
<sequence length="568" mass="60671">MTTRAHEEAGGPASAAGDPVLRFTDVSVRFATGDGEVRATSGVTFDVRPAEVVAVVGESGSGKSVSALSSIGLLPSSGRVDGSVTLDGRELLGLDERRMRSVRGNDVAVVFQEPMTALNPVFTIGWQLIEVLRRHMGLSRPAARERARELLELVGLPDPGRALRAYPHQLSGGQRQRVVIAMAVACDPKVLIADEPTTALDVTVQAEILDLLRDLRDRLRTAIVLITHDMGVVADLADRVVVMYQGEIVEQGDVRQVLTAPRHPYTARLLAAVPHLGRAAARDRARPEPGAAPARGRDGTGAAPAPALEVRDLVVEYGPVRAVRGVSLRIDPGEVLGLVGESGSGKTTVGRCAAALQRPTSGSVHIAGRDVTGLPARRLRPLRRDFSIVFQDPASSLDPRMTIGDSVAEPLRVHRVHRGAALADRVAELLDGVALGAAMRDRYPHELSGGQRQRVSIARALALEPRLLIADEPTSALDVSVQAEILDLFLDLQRRLGFGCLFISHDLAVVELLADRVAVMRDGEIVESGPTAQVLGEPRHAYTKALLAAAPVPDPDRQRERRTARAGG</sequence>
<dbReference type="InterPro" id="IPR050388">
    <property type="entry name" value="ABC_Ni/Peptide_Import"/>
</dbReference>
<evidence type="ECO:0000259" key="9">
    <source>
        <dbReference type="PROSITE" id="PS50893"/>
    </source>
</evidence>
<organism evidence="10 11">
    <name type="scientific">Marinactinospora rubrisoli</name>
    <dbReference type="NCBI Taxonomy" id="2715399"/>
    <lineage>
        <taxon>Bacteria</taxon>
        <taxon>Bacillati</taxon>
        <taxon>Actinomycetota</taxon>
        <taxon>Actinomycetes</taxon>
        <taxon>Streptosporangiales</taxon>
        <taxon>Nocardiopsidaceae</taxon>
        <taxon>Marinactinospora</taxon>
    </lineage>
</organism>
<evidence type="ECO:0000256" key="1">
    <source>
        <dbReference type="ARBA" id="ARBA00004202"/>
    </source>
</evidence>
<protein>
    <submittedName>
        <fullName evidence="10">ABC transporter ATP-binding protein</fullName>
    </submittedName>
</protein>
<dbReference type="GO" id="GO:0005524">
    <property type="term" value="F:ATP binding"/>
    <property type="evidence" value="ECO:0007669"/>
    <property type="project" value="UniProtKB-KW"/>
</dbReference>
<dbReference type="RefSeq" id="WP_379871674.1">
    <property type="nucleotide sequence ID" value="NZ_JBHTBH010000006.1"/>
</dbReference>
<dbReference type="PROSITE" id="PS00211">
    <property type="entry name" value="ABC_TRANSPORTER_1"/>
    <property type="match status" value="2"/>
</dbReference>
<evidence type="ECO:0000256" key="2">
    <source>
        <dbReference type="ARBA" id="ARBA00005417"/>
    </source>
</evidence>
<keyword evidence="7" id="KW-0472">Membrane</keyword>
<keyword evidence="4" id="KW-1003">Cell membrane</keyword>
<evidence type="ECO:0000313" key="10">
    <source>
        <dbReference type="EMBL" id="MFC7329029.1"/>
    </source>
</evidence>
<dbReference type="InterPro" id="IPR003439">
    <property type="entry name" value="ABC_transporter-like_ATP-bd"/>
</dbReference>
<comment type="subcellular location">
    <subcellularLocation>
        <location evidence="1">Cell membrane</location>
        <topology evidence="1">Peripheral membrane protein</topology>
    </subcellularLocation>
</comment>
<evidence type="ECO:0000256" key="7">
    <source>
        <dbReference type="ARBA" id="ARBA00023136"/>
    </source>
</evidence>
<keyword evidence="5" id="KW-0547">Nucleotide-binding</keyword>
<dbReference type="Pfam" id="PF08352">
    <property type="entry name" value="oligo_HPY"/>
    <property type="match status" value="2"/>
</dbReference>
<comment type="similarity">
    <text evidence="2">Belongs to the ABC transporter superfamily.</text>
</comment>
<dbReference type="EMBL" id="JBHTBH010000006">
    <property type="protein sequence ID" value="MFC7329029.1"/>
    <property type="molecule type" value="Genomic_DNA"/>
</dbReference>
<gene>
    <name evidence="10" type="ORF">ACFQRF_14895</name>
</gene>
<dbReference type="PROSITE" id="PS50893">
    <property type="entry name" value="ABC_TRANSPORTER_2"/>
    <property type="match status" value="2"/>
</dbReference>
<dbReference type="Proteomes" id="UP001596540">
    <property type="component" value="Unassembled WGS sequence"/>
</dbReference>
<dbReference type="CDD" id="cd03257">
    <property type="entry name" value="ABC_NikE_OppD_transporters"/>
    <property type="match status" value="2"/>
</dbReference>
<keyword evidence="3" id="KW-0813">Transport</keyword>
<proteinExistence type="inferred from homology"/>
<evidence type="ECO:0000313" key="11">
    <source>
        <dbReference type="Proteomes" id="UP001596540"/>
    </source>
</evidence>
<keyword evidence="11" id="KW-1185">Reference proteome</keyword>
<evidence type="ECO:0000256" key="4">
    <source>
        <dbReference type="ARBA" id="ARBA00022475"/>
    </source>
</evidence>
<dbReference type="Pfam" id="PF00005">
    <property type="entry name" value="ABC_tran"/>
    <property type="match status" value="2"/>
</dbReference>
<feature type="domain" description="ABC transporter" evidence="9">
    <location>
        <begin position="21"/>
        <end position="270"/>
    </location>
</feature>
<evidence type="ECO:0000256" key="3">
    <source>
        <dbReference type="ARBA" id="ARBA00022448"/>
    </source>
</evidence>
<dbReference type="NCBIfam" id="NF007739">
    <property type="entry name" value="PRK10419.1"/>
    <property type="match status" value="2"/>
</dbReference>
<dbReference type="InterPro" id="IPR003593">
    <property type="entry name" value="AAA+_ATPase"/>
</dbReference>
<dbReference type="InterPro" id="IPR013563">
    <property type="entry name" value="Oligopep_ABC_C"/>
</dbReference>
<evidence type="ECO:0000256" key="5">
    <source>
        <dbReference type="ARBA" id="ARBA00022741"/>
    </source>
</evidence>
<dbReference type="InterPro" id="IPR027417">
    <property type="entry name" value="P-loop_NTPase"/>
</dbReference>